<evidence type="ECO:0000256" key="1">
    <source>
        <dbReference type="SAM" id="SignalP"/>
    </source>
</evidence>
<comment type="caution">
    <text evidence="2">The sequence shown here is derived from an EMBL/GenBank/DDBJ whole genome shotgun (WGS) entry which is preliminary data.</text>
</comment>
<keyword evidence="3" id="KW-1185">Reference proteome</keyword>
<evidence type="ECO:0000313" key="3">
    <source>
        <dbReference type="Proteomes" id="UP000549394"/>
    </source>
</evidence>
<evidence type="ECO:0000313" key="2">
    <source>
        <dbReference type="EMBL" id="CAD5126680.1"/>
    </source>
</evidence>
<gene>
    <name evidence="2" type="ORF">DGYR_LOCUS13914</name>
</gene>
<dbReference type="Proteomes" id="UP000549394">
    <property type="component" value="Unassembled WGS sequence"/>
</dbReference>
<keyword evidence="1" id="KW-0732">Signal</keyword>
<dbReference type="EMBL" id="CAJFCJ010000071">
    <property type="protein sequence ID" value="CAD5126680.1"/>
    <property type="molecule type" value="Genomic_DNA"/>
</dbReference>
<feature type="chain" id="PRO_5029620931" evidence="1">
    <location>
        <begin position="21"/>
        <end position="510"/>
    </location>
</feature>
<reference evidence="2 3" key="1">
    <citation type="submission" date="2020-08" db="EMBL/GenBank/DDBJ databases">
        <authorList>
            <person name="Hejnol A."/>
        </authorList>
    </citation>
    <scope>NUCLEOTIDE SEQUENCE [LARGE SCALE GENOMIC DNA]</scope>
</reference>
<sequence length="510" mass="59288">MYMTKISFSAILLFVPLISGFYEDYVNLLSPHRYVDVSGSVHLGMYKFGNLFDDTSFKYKTDAGRQNISQIKIWFRIQSGEHFKLHMLRFLKLRNGHEKLNFTLTFLDDAEDYVLEHNFTNGWNEIEFSNVTFIKRIYIIVSESEFNDLEIGEFQILGFDKYFLSCYEWSYESKLKDSSVFLYVIDNWMLWDVSRIESGSTCQSSTGNCKLAIKDSVVYIDEMWKPLATDENIFIEIKFHDRYLIEHIIVKQPIENEIDTITIKSDENLIEMIVNKSSLFTSLQTKLTTKFLRFLFYKSNNQIFHGLNEIKAIGRRLKPNQIVCDSATSYIKSSDVVSLSNGKKMYNPISTDQCAESHYFPSTSNLIFRKLKYHLAANSFFCKQYLTIFCKNYKSENIEGVIFASNKKTLKFLDGKESCFHDQFTKCKCIDNFNGSYTGSINLSTNDLPILQVCVSKIFNDNETSQVELTFGKMTCFAKKDFLQSNNQDIVDNNLQTCSSNIQFNRKFGK</sequence>
<organism evidence="2 3">
    <name type="scientific">Dimorphilus gyrociliatus</name>
    <dbReference type="NCBI Taxonomy" id="2664684"/>
    <lineage>
        <taxon>Eukaryota</taxon>
        <taxon>Metazoa</taxon>
        <taxon>Spiralia</taxon>
        <taxon>Lophotrochozoa</taxon>
        <taxon>Annelida</taxon>
        <taxon>Polychaeta</taxon>
        <taxon>Polychaeta incertae sedis</taxon>
        <taxon>Dinophilidae</taxon>
        <taxon>Dimorphilus</taxon>
    </lineage>
</organism>
<protein>
    <submittedName>
        <fullName evidence="2">DgyrCDS14751</fullName>
    </submittedName>
</protein>
<feature type="signal peptide" evidence="1">
    <location>
        <begin position="1"/>
        <end position="20"/>
    </location>
</feature>
<name>A0A7I8WF11_9ANNE</name>
<dbReference type="AlphaFoldDB" id="A0A7I8WF11"/>
<proteinExistence type="predicted"/>
<accession>A0A7I8WF11</accession>